<feature type="domain" description="Endonuclease/exonuclease/phosphatase" evidence="2">
    <location>
        <begin position="31"/>
        <end position="340"/>
    </location>
</feature>
<reference evidence="3 4" key="1">
    <citation type="submission" date="2016-04" db="EMBL/GenBank/DDBJ databases">
        <authorList>
            <person name="Evans L.H."/>
            <person name="Alamgir A."/>
            <person name="Owens N."/>
            <person name="Weber N.D."/>
            <person name="Virtaneva K."/>
            <person name="Barbian K."/>
            <person name="Babar A."/>
            <person name="Rosenke K."/>
        </authorList>
    </citation>
    <scope>NUCLEOTIDE SEQUENCE [LARGE SCALE GENOMIC DNA]</scope>
    <source>
        <strain evidence="3 4">JL2886</strain>
    </source>
</reference>
<gene>
    <name evidence="3" type="ORF">JL2886_01867</name>
</gene>
<evidence type="ECO:0000313" key="3">
    <source>
        <dbReference type="EMBL" id="ANP36775.1"/>
    </source>
</evidence>
<dbReference type="GO" id="GO:0003824">
    <property type="term" value="F:catalytic activity"/>
    <property type="evidence" value="ECO:0007669"/>
    <property type="project" value="InterPro"/>
</dbReference>
<keyword evidence="1" id="KW-0732">Signal</keyword>
<keyword evidence="4" id="KW-1185">Reference proteome</keyword>
<dbReference type="Gene3D" id="3.60.10.10">
    <property type="entry name" value="Endonuclease/exonuclease/phosphatase"/>
    <property type="match status" value="1"/>
</dbReference>
<dbReference type="InterPro" id="IPR036691">
    <property type="entry name" value="Endo/exonu/phosph_ase_sf"/>
</dbReference>
<organism evidence="3 4">
    <name type="scientific">Phaeobacter gallaeciensis</name>
    <dbReference type="NCBI Taxonomy" id="60890"/>
    <lineage>
        <taxon>Bacteria</taxon>
        <taxon>Pseudomonadati</taxon>
        <taxon>Pseudomonadota</taxon>
        <taxon>Alphaproteobacteria</taxon>
        <taxon>Rhodobacterales</taxon>
        <taxon>Roseobacteraceae</taxon>
        <taxon>Phaeobacter</taxon>
    </lineage>
</organism>
<name>A0A1B0ZRH1_9RHOB</name>
<dbReference type="EMBL" id="CP015124">
    <property type="protein sequence ID" value="ANP36775.1"/>
    <property type="molecule type" value="Genomic_DNA"/>
</dbReference>
<evidence type="ECO:0000313" key="4">
    <source>
        <dbReference type="Proteomes" id="UP000092565"/>
    </source>
</evidence>
<protein>
    <recommendedName>
        <fullName evidence="2">Endonuclease/exonuclease/phosphatase domain-containing protein</fullName>
    </recommendedName>
</protein>
<evidence type="ECO:0000256" key="1">
    <source>
        <dbReference type="SAM" id="SignalP"/>
    </source>
</evidence>
<dbReference type="SUPFAM" id="SSF56219">
    <property type="entry name" value="DNase I-like"/>
    <property type="match status" value="1"/>
</dbReference>
<sequence length="362" mass="39028">MRRRAGLVLSGAFLLLSLFLPAQADTVRIATFNTELFRKGPGLLLRDIERGEDPQIAAVIDVILAAKPDVLTLQGIDWDYSNRTLRALERHLALAGHPFPYLFAAAPNAGLPTGLDLDGDGRLGGPGDSQGYGDFTGRGGIAVLSRIPIDTAEVLDLSPMLWRDLPGALLPQNADGSPFPSATAQAVQRLSSTAHWVVPLRLPGGARLDLLTFQAGPPVFDGPEDRNGRRNHDEIRLWQLLLDGRLPEPFHPADLRQFVIAGGANLDPGKGAGIKAAIRQLLDDPRLQDPRPTSAEAGRNTVEWDNAGQMRVDYILPSVNLPVADAGVLWSLPGTDSASRASRHRLVWVDIELPRPDPSGSD</sequence>
<dbReference type="OrthoDB" id="292013at2"/>
<dbReference type="AlphaFoldDB" id="A0A1B0ZRH1"/>
<dbReference type="PATRIC" id="fig|60890.4.peg.1821"/>
<dbReference type="Pfam" id="PF03372">
    <property type="entry name" value="Exo_endo_phos"/>
    <property type="match status" value="1"/>
</dbReference>
<feature type="signal peptide" evidence="1">
    <location>
        <begin position="1"/>
        <end position="24"/>
    </location>
</feature>
<dbReference type="InterPro" id="IPR005135">
    <property type="entry name" value="Endo/exonuclease/phosphatase"/>
</dbReference>
<evidence type="ECO:0000259" key="2">
    <source>
        <dbReference type="Pfam" id="PF03372"/>
    </source>
</evidence>
<proteinExistence type="predicted"/>
<dbReference type="Proteomes" id="UP000092565">
    <property type="component" value="Chromosome"/>
</dbReference>
<accession>A0A1B0ZRH1</accession>
<dbReference type="RefSeq" id="WP_065271699.1">
    <property type="nucleotide sequence ID" value="NZ_CP015124.1"/>
</dbReference>
<feature type="chain" id="PRO_5044370016" description="Endonuclease/exonuclease/phosphatase domain-containing protein" evidence="1">
    <location>
        <begin position="25"/>
        <end position="362"/>
    </location>
</feature>